<comment type="caution">
    <text evidence="3">The sequence shown here is derived from an EMBL/GenBank/DDBJ whole genome shotgun (WGS) entry which is preliminary data.</text>
</comment>
<dbReference type="AlphaFoldDB" id="A0A0G2GQ37"/>
<keyword evidence="1" id="KW-0732">Signal</keyword>
<dbReference type="PROSITE" id="PS51762">
    <property type="entry name" value="GH16_2"/>
    <property type="match status" value="1"/>
</dbReference>
<dbReference type="CDD" id="cd02181">
    <property type="entry name" value="GH16_fungal_Lam16A_glucanase"/>
    <property type="match status" value="1"/>
</dbReference>
<protein>
    <recommendedName>
        <fullName evidence="2">GH16 domain-containing protein</fullName>
    </recommendedName>
</protein>
<dbReference type="InterPro" id="IPR050546">
    <property type="entry name" value="Glycosyl_Hydrlase_16"/>
</dbReference>
<name>A0A0G2GQ37_PHACM</name>
<dbReference type="GO" id="GO:0004553">
    <property type="term" value="F:hydrolase activity, hydrolyzing O-glycosyl compounds"/>
    <property type="evidence" value="ECO:0007669"/>
    <property type="project" value="InterPro"/>
</dbReference>
<dbReference type="PANTHER" id="PTHR10963:SF24">
    <property type="entry name" value="GLYCOSIDASE C21B10.07-RELATED"/>
    <property type="match status" value="1"/>
</dbReference>
<evidence type="ECO:0000259" key="2">
    <source>
        <dbReference type="PROSITE" id="PS51762"/>
    </source>
</evidence>
<dbReference type="OrthoDB" id="192832at2759"/>
<dbReference type="GO" id="GO:0009251">
    <property type="term" value="P:glucan catabolic process"/>
    <property type="evidence" value="ECO:0007669"/>
    <property type="project" value="TreeGrafter"/>
</dbReference>
<dbReference type="EMBL" id="LCWF01000112">
    <property type="protein sequence ID" value="KKY18930.1"/>
    <property type="molecule type" value="Genomic_DNA"/>
</dbReference>
<feature type="domain" description="GH16" evidence="2">
    <location>
        <begin position="28"/>
        <end position="311"/>
    </location>
</feature>
<sequence length="387" mass="42294">MSRYISPTGCLLTSLLFSGLVATVQGATTTTSSVYSLQTSYSGSTFFNGFEFWDDADPTHGFVTYVNKTTAQSSGLINAADGSAVYIGTDYTHKYNASAEYYNINGVGRPSVRLQSTQTFTHGLFIADIAHMPGGVCGIWPALWSYGPNWPYGGEIDILEQVNLAIQDQSALHTGYTCNLPGTGISETGSILATNCTYDLNTGANSAGCQVLSADTTSFGSTFNSNGGGVYAMEWTSSAIKVWFFPRGSIPSDISSGAANPAPSGWGTPMANFGSTDSTACNIDKNFAEHQLVIDLTFCGDWAGNVLVVQLDQSLSTKGRGQQYDKQHNFNDKNFDNVEQHYDHYDQKFNNDQHDFYSFDFKNIDFFYFHLLADFYQNVNFVHIDDI</sequence>
<feature type="signal peptide" evidence="1">
    <location>
        <begin position="1"/>
        <end position="26"/>
    </location>
</feature>
<dbReference type="Gene3D" id="2.60.120.200">
    <property type="match status" value="1"/>
</dbReference>
<keyword evidence="4" id="KW-1185">Reference proteome</keyword>
<proteinExistence type="predicted"/>
<reference evidence="3 4" key="2">
    <citation type="submission" date="2015-05" db="EMBL/GenBank/DDBJ databases">
        <authorList>
            <person name="Morales-Cruz A."/>
            <person name="Amrine K.C."/>
            <person name="Cantu D."/>
        </authorList>
    </citation>
    <scope>NUCLEOTIDE SEQUENCE [LARGE SCALE GENOMIC DNA]</scope>
    <source>
        <strain evidence="3">UCRPC4</strain>
    </source>
</reference>
<dbReference type="SUPFAM" id="SSF49899">
    <property type="entry name" value="Concanavalin A-like lectins/glucanases"/>
    <property type="match status" value="1"/>
</dbReference>
<evidence type="ECO:0000313" key="3">
    <source>
        <dbReference type="EMBL" id="KKY18930.1"/>
    </source>
</evidence>
<feature type="chain" id="PRO_5002544747" description="GH16 domain-containing protein" evidence="1">
    <location>
        <begin position="27"/>
        <end position="387"/>
    </location>
</feature>
<dbReference type="InterPro" id="IPR013320">
    <property type="entry name" value="ConA-like_dom_sf"/>
</dbReference>
<dbReference type="Proteomes" id="UP000053317">
    <property type="component" value="Unassembled WGS sequence"/>
</dbReference>
<dbReference type="PANTHER" id="PTHR10963">
    <property type="entry name" value="GLYCOSYL HYDROLASE-RELATED"/>
    <property type="match status" value="1"/>
</dbReference>
<accession>A0A0G2GQ37</accession>
<dbReference type="Pfam" id="PF26113">
    <property type="entry name" value="GH16_XgeA"/>
    <property type="match status" value="1"/>
</dbReference>
<evidence type="ECO:0000313" key="4">
    <source>
        <dbReference type="Proteomes" id="UP000053317"/>
    </source>
</evidence>
<gene>
    <name evidence="3" type="ORF">UCRPC4_g04690</name>
</gene>
<reference evidence="3 4" key="1">
    <citation type="submission" date="2015-05" db="EMBL/GenBank/DDBJ databases">
        <title>Distinctive expansion of gene families associated with plant cell wall degradation and secondary metabolism in the genomes of grapevine trunk pathogens.</title>
        <authorList>
            <person name="Lawrence D.P."/>
            <person name="Travadon R."/>
            <person name="Rolshausen P.E."/>
            <person name="Baumgartner K."/>
        </authorList>
    </citation>
    <scope>NUCLEOTIDE SEQUENCE [LARGE SCALE GENOMIC DNA]</scope>
    <source>
        <strain evidence="3">UCRPC4</strain>
    </source>
</reference>
<organism evidence="3 4">
    <name type="scientific">Phaeomoniella chlamydospora</name>
    <name type="common">Phaeoacremonium chlamydosporum</name>
    <dbReference type="NCBI Taxonomy" id="158046"/>
    <lineage>
        <taxon>Eukaryota</taxon>
        <taxon>Fungi</taxon>
        <taxon>Dikarya</taxon>
        <taxon>Ascomycota</taxon>
        <taxon>Pezizomycotina</taxon>
        <taxon>Eurotiomycetes</taxon>
        <taxon>Chaetothyriomycetidae</taxon>
        <taxon>Phaeomoniellales</taxon>
        <taxon>Phaeomoniellaceae</taxon>
        <taxon>Phaeomoniella</taxon>
    </lineage>
</organism>
<dbReference type="InterPro" id="IPR000757">
    <property type="entry name" value="Beta-glucanase-like"/>
</dbReference>
<evidence type="ECO:0000256" key="1">
    <source>
        <dbReference type="SAM" id="SignalP"/>
    </source>
</evidence>